<feature type="compositionally biased region" description="Basic and acidic residues" evidence="1">
    <location>
        <begin position="228"/>
        <end position="238"/>
    </location>
</feature>
<reference evidence="2" key="1">
    <citation type="submission" date="2017-07" db="EMBL/GenBank/DDBJ databases">
        <title>Taro Niue Genome Assembly and Annotation.</title>
        <authorList>
            <person name="Atibalentja N."/>
            <person name="Keating K."/>
            <person name="Fields C.J."/>
        </authorList>
    </citation>
    <scope>NUCLEOTIDE SEQUENCE</scope>
    <source>
        <strain evidence="2">Niue_2</strain>
        <tissue evidence="2">Leaf</tissue>
    </source>
</reference>
<proteinExistence type="predicted"/>
<sequence length="297" mass="32614">MAEAQGPAPRSRQRGPPLPPPTHFSCSPSAGRRGLQSRLHNFSFPSMSWGSQRLLRCVKLEPLGGSRSPGPRSAAEADDRSKMRRMGVPPSPAAPRVRGGVQRRVDEQQGEGVEGEDGEVEPLVKFRDSVMTESQKAAQRTPLPSPLGAPPTDFEGVKEQSGLPPLASVAEVSRPWNLRLRRAACNAPEAAVAAMENVLDKAPNNPNHGALSKEREDSKAATFPGRTRSSEVRSERPKFSSMLSKDDIAEDFFVMTGSKPPRLPKKRPRNVQKQIEMLYPGFYLCEVTPELYKIPYI</sequence>
<dbReference type="OrthoDB" id="769821at2759"/>
<evidence type="ECO:0000256" key="1">
    <source>
        <dbReference type="SAM" id="MobiDB-lite"/>
    </source>
</evidence>
<protein>
    <submittedName>
        <fullName evidence="2">Uncharacterized protein</fullName>
    </submittedName>
</protein>
<evidence type="ECO:0000313" key="2">
    <source>
        <dbReference type="EMBL" id="MQM14908.1"/>
    </source>
</evidence>
<dbReference type="Proteomes" id="UP000652761">
    <property type="component" value="Unassembled WGS sequence"/>
</dbReference>
<dbReference type="Pfam" id="PF07797">
    <property type="entry name" value="DUF1639"/>
    <property type="match status" value="1"/>
</dbReference>
<dbReference type="PANTHER" id="PTHR33130:SF43">
    <property type="entry name" value="OS01G0688600 PROTEIN"/>
    <property type="match status" value="1"/>
</dbReference>
<gene>
    <name evidence="2" type="ORF">Taro_047844</name>
</gene>
<name>A0A843X4F0_COLES</name>
<evidence type="ECO:0000313" key="3">
    <source>
        <dbReference type="Proteomes" id="UP000652761"/>
    </source>
</evidence>
<keyword evidence="3" id="KW-1185">Reference proteome</keyword>
<accession>A0A843X4F0</accession>
<dbReference type="PANTHER" id="PTHR33130">
    <property type="entry name" value="PUTATIVE (DUF1639)-RELATED"/>
    <property type="match status" value="1"/>
</dbReference>
<feature type="region of interest" description="Disordered" evidence="1">
    <location>
        <begin position="1"/>
        <end position="34"/>
    </location>
</feature>
<dbReference type="AlphaFoldDB" id="A0A843X4F0"/>
<dbReference type="EMBL" id="NMUH01006282">
    <property type="protein sequence ID" value="MQM14908.1"/>
    <property type="molecule type" value="Genomic_DNA"/>
</dbReference>
<dbReference type="InterPro" id="IPR012438">
    <property type="entry name" value="DUF1639"/>
</dbReference>
<feature type="region of interest" description="Disordered" evidence="1">
    <location>
        <begin position="200"/>
        <end position="240"/>
    </location>
</feature>
<organism evidence="2 3">
    <name type="scientific">Colocasia esculenta</name>
    <name type="common">Wild taro</name>
    <name type="synonym">Arum esculentum</name>
    <dbReference type="NCBI Taxonomy" id="4460"/>
    <lineage>
        <taxon>Eukaryota</taxon>
        <taxon>Viridiplantae</taxon>
        <taxon>Streptophyta</taxon>
        <taxon>Embryophyta</taxon>
        <taxon>Tracheophyta</taxon>
        <taxon>Spermatophyta</taxon>
        <taxon>Magnoliopsida</taxon>
        <taxon>Liliopsida</taxon>
        <taxon>Araceae</taxon>
        <taxon>Aroideae</taxon>
        <taxon>Colocasieae</taxon>
        <taxon>Colocasia</taxon>
    </lineage>
</organism>
<comment type="caution">
    <text evidence="2">The sequence shown here is derived from an EMBL/GenBank/DDBJ whole genome shotgun (WGS) entry which is preliminary data.</text>
</comment>
<feature type="region of interest" description="Disordered" evidence="1">
    <location>
        <begin position="61"/>
        <end position="117"/>
    </location>
</feature>